<accession>A0A2G9TZY0</accession>
<gene>
    <name evidence="2" type="ORF">TELCIR_14799</name>
</gene>
<dbReference type="Proteomes" id="UP000230423">
    <property type="component" value="Unassembled WGS sequence"/>
</dbReference>
<dbReference type="AlphaFoldDB" id="A0A2G9TZY0"/>
<dbReference type="EMBL" id="KZ350737">
    <property type="protein sequence ID" value="PIO63596.1"/>
    <property type="molecule type" value="Genomic_DNA"/>
</dbReference>
<reference evidence="2 3" key="1">
    <citation type="submission" date="2015-09" db="EMBL/GenBank/DDBJ databases">
        <title>Draft genome of the parasitic nematode Teladorsagia circumcincta isolate WARC Sus (inbred).</title>
        <authorList>
            <person name="Mitreva M."/>
        </authorList>
    </citation>
    <scope>NUCLEOTIDE SEQUENCE [LARGE SCALE GENOMIC DNA]</scope>
    <source>
        <strain evidence="2 3">S</strain>
    </source>
</reference>
<feature type="non-terminal residue" evidence="2">
    <location>
        <position position="63"/>
    </location>
</feature>
<feature type="region of interest" description="Disordered" evidence="1">
    <location>
        <begin position="36"/>
        <end position="63"/>
    </location>
</feature>
<organism evidence="2 3">
    <name type="scientific">Teladorsagia circumcincta</name>
    <name type="common">Brown stomach worm</name>
    <name type="synonym">Ostertagia circumcincta</name>
    <dbReference type="NCBI Taxonomy" id="45464"/>
    <lineage>
        <taxon>Eukaryota</taxon>
        <taxon>Metazoa</taxon>
        <taxon>Ecdysozoa</taxon>
        <taxon>Nematoda</taxon>
        <taxon>Chromadorea</taxon>
        <taxon>Rhabditida</taxon>
        <taxon>Rhabditina</taxon>
        <taxon>Rhabditomorpha</taxon>
        <taxon>Strongyloidea</taxon>
        <taxon>Trichostrongylidae</taxon>
        <taxon>Teladorsagia</taxon>
    </lineage>
</organism>
<evidence type="ECO:0000256" key="1">
    <source>
        <dbReference type="SAM" id="MobiDB-lite"/>
    </source>
</evidence>
<sequence length="63" mass="6791">MNDVLACVLEWQIDGNCPDPVEGARTTSAMVWACPKEVTGPSDKNSDGLRSTRKAAARSPKEE</sequence>
<evidence type="ECO:0000313" key="3">
    <source>
        <dbReference type="Proteomes" id="UP000230423"/>
    </source>
</evidence>
<name>A0A2G9TZY0_TELCI</name>
<evidence type="ECO:0000313" key="2">
    <source>
        <dbReference type="EMBL" id="PIO63596.1"/>
    </source>
</evidence>
<protein>
    <submittedName>
        <fullName evidence="2">Uncharacterized protein</fullName>
    </submittedName>
</protein>
<proteinExistence type="predicted"/>
<keyword evidence="3" id="KW-1185">Reference proteome</keyword>